<keyword evidence="6" id="KW-1185">Reference proteome</keyword>
<evidence type="ECO:0000256" key="1">
    <source>
        <dbReference type="ARBA" id="ARBA00004496"/>
    </source>
</evidence>
<dbReference type="Gene3D" id="3.90.640.10">
    <property type="entry name" value="Actin, Chain A, domain 4"/>
    <property type="match status" value="1"/>
</dbReference>
<dbReference type="GO" id="GO:0005634">
    <property type="term" value="C:nucleus"/>
    <property type="evidence" value="ECO:0007669"/>
    <property type="project" value="UniProtKB-ARBA"/>
</dbReference>
<comment type="similarity">
    <text evidence="2">Belongs to the actin family. ARP6 subfamily.</text>
</comment>
<proteinExistence type="inferred from homology"/>
<dbReference type="InterPro" id="IPR004000">
    <property type="entry name" value="Actin"/>
</dbReference>
<name>A0AAD1UTS2_EUPCR</name>
<organism evidence="5 6">
    <name type="scientific">Euplotes crassus</name>
    <dbReference type="NCBI Taxonomy" id="5936"/>
    <lineage>
        <taxon>Eukaryota</taxon>
        <taxon>Sar</taxon>
        <taxon>Alveolata</taxon>
        <taxon>Ciliophora</taxon>
        <taxon>Intramacronucleata</taxon>
        <taxon>Spirotrichea</taxon>
        <taxon>Hypotrichia</taxon>
        <taxon>Euplotida</taxon>
        <taxon>Euplotidae</taxon>
        <taxon>Moneuplotes</taxon>
    </lineage>
</organism>
<protein>
    <recommendedName>
        <fullName evidence="7">Actin-like protein ARP6</fullName>
    </recommendedName>
</protein>
<keyword evidence="3" id="KW-0963">Cytoplasm</keyword>
<reference evidence="5" key="1">
    <citation type="submission" date="2023-07" db="EMBL/GenBank/DDBJ databases">
        <authorList>
            <consortium name="AG Swart"/>
            <person name="Singh M."/>
            <person name="Singh A."/>
            <person name="Seah K."/>
            <person name="Emmerich C."/>
        </authorList>
    </citation>
    <scope>NUCLEOTIDE SEQUENCE</scope>
    <source>
        <strain evidence="5">DP1</strain>
    </source>
</reference>
<dbReference type="FunFam" id="3.90.640.10:FF:000014">
    <property type="entry name" value="Putative actin-related protein 6"/>
    <property type="match status" value="1"/>
</dbReference>
<dbReference type="SUPFAM" id="SSF53067">
    <property type="entry name" value="Actin-like ATPase domain"/>
    <property type="match status" value="2"/>
</dbReference>
<evidence type="ECO:0000256" key="2">
    <source>
        <dbReference type="ARBA" id="ARBA00005665"/>
    </source>
</evidence>
<dbReference type="SMART" id="SM00268">
    <property type="entry name" value="ACTIN"/>
    <property type="match status" value="1"/>
</dbReference>
<dbReference type="Gene3D" id="3.30.420.40">
    <property type="match status" value="2"/>
</dbReference>
<evidence type="ECO:0000313" key="5">
    <source>
        <dbReference type="EMBL" id="CAI2371415.1"/>
    </source>
</evidence>
<dbReference type="GO" id="GO:0005737">
    <property type="term" value="C:cytoplasm"/>
    <property type="evidence" value="ECO:0007669"/>
    <property type="project" value="UniProtKB-SubCell"/>
</dbReference>
<gene>
    <name evidence="5" type="ORF">ECRASSUSDP1_LOCUS12737</name>
</gene>
<dbReference type="Pfam" id="PF00022">
    <property type="entry name" value="Actin"/>
    <property type="match status" value="1"/>
</dbReference>
<dbReference type="PANTHER" id="PTHR11937">
    <property type="entry name" value="ACTIN"/>
    <property type="match status" value="1"/>
</dbReference>
<dbReference type="AlphaFoldDB" id="A0AAD1UTS2"/>
<comment type="caution">
    <text evidence="5">The sequence shown here is derived from an EMBL/GenBank/DDBJ whole genome shotgun (WGS) entry which is preliminary data.</text>
</comment>
<accession>A0AAD1UTS2</accession>
<evidence type="ECO:0000256" key="4">
    <source>
        <dbReference type="ARBA" id="ARBA00049360"/>
    </source>
</evidence>
<evidence type="ECO:0008006" key="7">
    <source>
        <dbReference type="Google" id="ProtNLM"/>
    </source>
</evidence>
<dbReference type="InterPro" id="IPR043129">
    <property type="entry name" value="ATPase_NBD"/>
</dbReference>
<dbReference type="EMBL" id="CAMPGE010012650">
    <property type="protein sequence ID" value="CAI2371415.1"/>
    <property type="molecule type" value="Genomic_DNA"/>
</dbReference>
<sequence length="416" mass="47563">MPGGTWRDNPDKCILFDNGAYNIKYGTTATEGDPKTMFNAIGKDRSTLSFFVGNEVLEKLNKGQTNLTLTFPLVRGLLHDSDIETMIWKKIFSSFGKKKKVDEKTSCFCLTTPPVLPDIVLERYGEMVFEDFGFDAFFKTSGQSMLCEFAKDYFKDDEIDDECQLILDSGFSFTYAVPIFGGMPIKHASTRIDIGGKLMTNLLTEIISYKEYNLTGETLLVNDIKEHLCYVSTEFDNDLEKCKNKDTEILKEYVLPDYNTTKKGYPRDFDPMRQSAEQIITMGNSRFTVPEVLFNPSNINIHQAGIPEMISQCINKCPEAMENLLYRNIIITGGNANFTGFAERCELEMIGDESIQHPTGFKPDSADLRIFLTPNPEFNTWHGLQMFTKRDDFEDYVVTKQEYEDEGVRAFRRYNL</sequence>
<comment type="subcellular location">
    <subcellularLocation>
        <location evidence="1">Cytoplasm</location>
    </subcellularLocation>
</comment>
<evidence type="ECO:0000256" key="3">
    <source>
        <dbReference type="ARBA" id="ARBA00022490"/>
    </source>
</evidence>
<comment type="catalytic activity">
    <reaction evidence="4">
        <text>ATP + H2O = ADP + phosphate + H(+)</text>
        <dbReference type="Rhea" id="RHEA:13065"/>
        <dbReference type="ChEBI" id="CHEBI:15377"/>
        <dbReference type="ChEBI" id="CHEBI:15378"/>
        <dbReference type="ChEBI" id="CHEBI:30616"/>
        <dbReference type="ChEBI" id="CHEBI:43474"/>
        <dbReference type="ChEBI" id="CHEBI:456216"/>
    </reaction>
</comment>
<dbReference type="Proteomes" id="UP001295684">
    <property type="component" value="Unassembled WGS sequence"/>
</dbReference>
<dbReference type="CDD" id="cd10210">
    <property type="entry name" value="ASKHA_NBD_Arp6"/>
    <property type="match status" value="1"/>
</dbReference>
<evidence type="ECO:0000313" key="6">
    <source>
        <dbReference type="Proteomes" id="UP001295684"/>
    </source>
</evidence>